<feature type="compositionally biased region" description="Low complexity" evidence="4">
    <location>
        <begin position="32"/>
        <end position="46"/>
    </location>
</feature>
<feature type="region of interest" description="Disordered" evidence="4">
    <location>
        <begin position="26"/>
        <end position="90"/>
    </location>
</feature>
<dbReference type="GO" id="GO:0055087">
    <property type="term" value="C:Ski complex"/>
    <property type="evidence" value="ECO:0007669"/>
    <property type="project" value="InterPro"/>
</dbReference>
<reference evidence="5" key="1">
    <citation type="submission" date="2022-07" db="EMBL/GenBank/DDBJ databases">
        <title>Genome Sequence of Physisporinus lineatus.</title>
        <authorList>
            <person name="Buettner E."/>
        </authorList>
    </citation>
    <scope>NUCLEOTIDE SEQUENCE</scope>
    <source>
        <strain evidence="5">VT162</strain>
    </source>
</reference>
<keyword evidence="1" id="KW-0677">Repeat</keyword>
<sequence>MDPHATTVVGSRYPVTIPVASTSAHMRKKSHISLSISHQSIKSPPSSRRKPIVTYKSPSVHDNAVSRKEDKMQSPSTPSSQKTTTTDISYSISSFRGSSTLRAKQPPLPLYHPHGALALSLPELDPSVFGHPSSVTIDDNDTPIDDTEAGRRATGRSRRPAAKVRDRDDGEGSTVNGATPGQDQGDTRANPSPRKRRAGAGGAGGKRRRKDQDDGDGTYPQPPRRTRNPRGVAAITSPLSGPAVAADPSAEGATAHDAQEVNDSHQDTPEVPEPRPNTRARRPRNTRRRRGSSASETTSTSVSVSIATNTRVTRAANAKATKAQTEEDSQEPTPQKGGDEAEPDDAMDEDHPPDSVPETPMTAENAEQSKPETNPTTKAGEPNGTVIRSIEGESVEPGEKVDKEEGERDMSAFVKSKLKAAREAISKKDFKTAKDAASTALEYEPENYNANVFLGLALFELDEREQSEQGITRLYEKTQDQTNYPASLDRLMTIHAQAGDAVKCAEVLQKFIGFYRTRGSRIQLAEALNLLLPNSKLYTTLSGLPPLDPTNPESSTVSEIQRVIQDSLPVLDEIVRLHEAEETETIKRELEKRRLRLGASGPEQLKKEVGREVWGASPLPSLYEEILNHPNTSDEHRRQIESRLLRRRQEYLFTLPTSGELSSQKGLIASQLREQVDGMVLIGIPDELAWNIYIESADVHSIEDYDTKTLQKYLELFPNASLGSLLRGYFGYQSVSILGCEEDSTGQSHSSPEDNYPDMMIDAFNDLPHSVIAHRIVADLYEQEADPESAIKAAESGLELVRRHQNDYGSLLTNTSRALNVTLACSLVHYFPPKHHVRALGIINDVLNDDPDNIRCLMGRAYILQASLKWNDSSAVFARVAELIPEDLNDGIRAKEESAWCLSQAGDPERGSNTLRSVLETLDQLEEREADQARCWWRLGQAYWKMGASSREEAYQYFITALKRSNTYAPAFTSLGIYYADFTSPPDPKRASKCFQKAFELDPREAEAARRLAEGFAEEREWDLVEVVSRRTIEGEGGLGTASDAARYLPLNAWAWKAIGVVELNRQRYPEAIEALQIALRTEVDDQLSWLRLGEAYLKAGRYAAAIKALTRAQELDPEDWICSYFIGEVQRQVGQLTDAIRVFEEILVAKPAELRVLMSLSQTYLDLGCRELATAFTTRAEDSFTTGIRVALRLLDASPGFRHIVWKLIGDALFHLSQLQVFSDERRVLTTLQEVVLHFQQVSERLSGIITIQSLQDTSTDRLSLTTLEACIASFDLRLSLAATESTEDTVSASSYYDLSTALGVYSRRPSANDEKERIEGTAIQCVKEAISLDYANDIYWNVLGSLLSVSKPKSAQHAFIKALEIDSKACYLRLDVDLANEALYKAQVLNPDFALAWVGQGLVAAANGHEPEARALFEHAVNLPSPVLEGDVLFAKRLFTGASDRGRNTADTLYPAFFVLDRYCKQRPQDASALHLFALVCEAIGQAELAIGSIQSAIAILEAAYEESEDPVIERQYTIAHLNLARLNVSLEDYEAALESFQLALGLLPEQTDAPSTLALLSQAQLGSGLAHFKLGALDEALEQLQAAMTTSVDNPVVRGHVVVILAQTLWAIGSEDGRESAKAQLLESIETDPENLLAINTLAGMGILTEDDSLIDAALSEVLALPLEERRLRDPQGEVTYLLAQHSLAQGDVKQALSVVQKVVSLEPSNLQGRTQLATLTFQQRQSNATQALLANSIVDPDLGQSRDSLSLRSIALAHQSQQGDAALRLVQKAVMLTPWKNSNWESLAYIRSRLS</sequence>
<feature type="repeat" description="TPR" evidence="3">
    <location>
        <begin position="1520"/>
        <end position="1553"/>
    </location>
</feature>
<feature type="region of interest" description="Disordered" evidence="4">
    <location>
        <begin position="130"/>
        <end position="408"/>
    </location>
</feature>
<feature type="compositionally biased region" description="Polar residues" evidence="4">
    <location>
        <begin position="173"/>
        <end position="190"/>
    </location>
</feature>
<dbReference type="Pfam" id="PF13432">
    <property type="entry name" value="TPR_16"/>
    <property type="match status" value="3"/>
</dbReference>
<dbReference type="PANTHER" id="PTHR15704">
    <property type="entry name" value="SUPERKILLER 3 PROTEIN-RELATED"/>
    <property type="match status" value="1"/>
</dbReference>
<feature type="compositionally biased region" description="Acidic residues" evidence="4">
    <location>
        <begin position="138"/>
        <end position="147"/>
    </location>
</feature>
<keyword evidence="2 3" id="KW-0802">TPR repeat</keyword>
<dbReference type="PROSITE" id="PS50293">
    <property type="entry name" value="TPR_REGION"/>
    <property type="match status" value="1"/>
</dbReference>
<feature type="compositionally biased region" description="Basic and acidic residues" evidence="4">
    <location>
        <begin position="397"/>
        <end position="408"/>
    </location>
</feature>
<evidence type="ECO:0000256" key="4">
    <source>
        <dbReference type="SAM" id="MobiDB-lite"/>
    </source>
</evidence>
<dbReference type="SMART" id="SM00028">
    <property type="entry name" value="TPR"/>
    <property type="match status" value="13"/>
</dbReference>
<accession>A0AAD5VDI3</accession>
<feature type="compositionally biased region" description="Low complexity" evidence="4">
    <location>
        <begin position="292"/>
        <end position="323"/>
    </location>
</feature>
<evidence type="ECO:0000256" key="3">
    <source>
        <dbReference type="PROSITE-ProRule" id="PRU00339"/>
    </source>
</evidence>
<feature type="compositionally biased region" description="Basic residues" evidence="4">
    <location>
        <begin position="278"/>
        <end position="291"/>
    </location>
</feature>
<feature type="compositionally biased region" description="Basic and acidic residues" evidence="4">
    <location>
        <begin position="257"/>
        <end position="268"/>
    </location>
</feature>
<dbReference type="InterPro" id="IPR011990">
    <property type="entry name" value="TPR-like_helical_dom_sf"/>
</dbReference>
<name>A0AAD5VDI3_9APHY</name>
<gene>
    <name evidence="5" type="ORF">NLI96_g1097</name>
</gene>
<dbReference type="Proteomes" id="UP001212997">
    <property type="component" value="Unassembled WGS sequence"/>
</dbReference>
<dbReference type="EMBL" id="JANAWD010000020">
    <property type="protein sequence ID" value="KAJ3490928.1"/>
    <property type="molecule type" value="Genomic_DNA"/>
</dbReference>
<dbReference type="GO" id="GO:0006401">
    <property type="term" value="P:RNA catabolic process"/>
    <property type="evidence" value="ECO:0007669"/>
    <property type="project" value="InterPro"/>
</dbReference>
<evidence type="ECO:0000256" key="1">
    <source>
        <dbReference type="ARBA" id="ARBA00022737"/>
    </source>
</evidence>
<organism evidence="5 6">
    <name type="scientific">Meripilus lineatus</name>
    <dbReference type="NCBI Taxonomy" id="2056292"/>
    <lineage>
        <taxon>Eukaryota</taxon>
        <taxon>Fungi</taxon>
        <taxon>Dikarya</taxon>
        <taxon>Basidiomycota</taxon>
        <taxon>Agaricomycotina</taxon>
        <taxon>Agaricomycetes</taxon>
        <taxon>Polyporales</taxon>
        <taxon>Meripilaceae</taxon>
        <taxon>Meripilus</taxon>
    </lineage>
</organism>
<dbReference type="Pfam" id="PF18833">
    <property type="entry name" value="TPR_22"/>
    <property type="match status" value="1"/>
</dbReference>
<feature type="compositionally biased region" description="Polar residues" evidence="4">
    <location>
        <begin position="365"/>
        <end position="377"/>
    </location>
</feature>
<feature type="repeat" description="TPR" evidence="3">
    <location>
        <begin position="1680"/>
        <end position="1713"/>
    </location>
</feature>
<dbReference type="PROSITE" id="PS50005">
    <property type="entry name" value="TPR"/>
    <property type="match status" value="3"/>
</dbReference>
<dbReference type="InterPro" id="IPR019734">
    <property type="entry name" value="TPR_rpt"/>
</dbReference>
<dbReference type="PANTHER" id="PTHR15704:SF7">
    <property type="entry name" value="SUPERKILLER COMPLEX PROTEIN 3"/>
    <property type="match status" value="1"/>
</dbReference>
<evidence type="ECO:0000313" key="6">
    <source>
        <dbReference type="Proteomes" id="UP001212997"/>
    </source>
</evidence>
<dbReference type="Gene3D" id="1.25.40.10">
    <property type="entry name" value="Tetratricopeptide repeat domain"/>
    <property type="match status" value="5"/>
</dbReference>
<evidence type="ECO:0000256" key="2">
    <source>
        <dbReference type="ARBA" id="ARBA00022803"/>
    </source>
</evidence>
<dbReference type="InterPro" id="IPR040962">
    <property type="entry name" value="TPR_22"/>
</dbReference>
<dbReference type="SUPFAM" id="SSF48452">
    <property type="entry name" value="TPR-like"/>
    <property type="match status" value="3"/>
</dbReference>
<keyword evidence="6" id="KW-1185">Reference proteome</keyword>
<feature type="repeat" description="TPR" evidence="3">
    <location>
        <begin position="1087"/>
        <end position="1120"/>
    </location>
</feature>
<dbReference type="InterPro" id="IPR039226">
    <property type="entry name" value="Ski3/TTC37"/>
</dbReference>
<evidence type="ECO:0008006" key="7">
    <source>
        <dbReference type="Google" id="ProtNLM"/>
    </source>
</evidence>
<protein>
    <recommendedName>
        <fullName evidence="7">TPR-like protein</fullName>
    </recommendedName>
</protein>
<feature type="compositionally biased region" description="Low complexity" evidence="4">
    <location>
        <begin position="73"/>
        <end position="90"/>
    </location>
</feature>
<comment type="caution">
    <text evidence="5">The sequence shown here is derived from an EMBL/GenBank/DDBJ whole genome shotgun (WGS) entry which is preliminary data.</text>
</comment>
<evidence type="ECO:0000313" key="5">
    <source>
        <dbReference type="EMBL" id="KAJ3490928.1"/>
    </source>
</evidence>
<feature type="compositionally biased region" description="Basic residues" evidence="4">
    <location>
        <begin position="153"/>
        <end position="162"/>
    </location>
</feature>
<proteinExistence type="predicted"/>